<keyword evidence="2" id="KW-1185">Reference proteome</keyword>
<evidence type="ECO:0000313" key="1">
    <source>
        <dbReference type="EMBL" id="KAK9745906.1"/>
    </source>
</evidence>
<reference evidence="1 2" key="1">
    <citation type="journal article" date="2024" name="BMC Genomics">
        <title>De novo assembly and annotation of Popillia japonica's genome with initial clues to its potential as an invasive pest.</title>
        <authorList>
            <person name="Cucini C."/>
            <person name="Boschi S."/>
            <person name="Funari R."/>
            <person name="Cardaioli E."/>
            <person name="Iannotti N."/>
            <person name="Marturano G."/>
            <person name="Paoli F."/>
            <person name="Bruttini M."/>
            <person name="Carapelli A."/>
            <person name="Frati F."/>
            <person name="Nardi F."/>
        </authorList>
    </citation>
    <scope>NUCLEOTIDE SEQUENCE [LARGE SCALE GENOMIC DNA]</scope>
    <source>
        <strain evidence="1">DMR45628</strain>
    </source>
</reference>
<dbReference type="EMBL" id="JASPKY010000044">
    <property type="protein sequence ID" value="KAK9745906.1"/>
    <property type="molecule type" value="Genomic_DNA"/>
</dbReference>
<sequence>MSSSVHLHPITPGSLTNCNRKHSTHTTSCTRFRPFDRNFVDIRSCPNIQPTPPAVPGFARSTGTSSTSGRVNICPSVWTDVPGAMMFRNAFLRYIFLVGDRWPENNILGVRSENA</sequence>
<name>A0AAW1MGX0_POPJA</name>
<dbReference type="AlphaFoldDB" id="A0AAW1MGX0"/>
<organism evidence="1 2">
    <name type="scientific">Popillia japonica</name>
    <name type="common">Japanese beetle</name>
    <dbReference type="NCBI Taxonomy" id="7064"/>
    <lineage>
        <taxon>Eukaryota</taxon>
        <taxon>Metazoa</taxon>
        <taxon>Ecdysozoa</taxon>
        <taxon>Arthropoda</taxon>
        <taxon>Hexapoda</taxon>
        <taxon>Insecta</taxon>
        <taxon>Pterygota</taxon>
        <taxon>Neoptera</taxon>
        <taxon>Endopterygota</taxon>
        <taxon>Coleoptera</taxon>
        <taxon>Polyphaga</taxon>
        <taxon>Scarabaeiformia</taxon>
        <taxon>Scarabaeidae</taxon>
        <taxon>Rutelinae</taxon>
        <taxon>Popillia</taxon>
    </lineage>
</organism>
<evidence type="ECO:0000313" key="2">
    <source>
        <dbReference type="Proteomes" id="UP001458880"/>
    </source>
</evidence>
<protein>
    <submittedName>
        <fullName evidence="1">Uncharacterized protein</fullName>
    </submittedName>
</protein>
<gene>
    <name evidence="1" type="ORF">QE152_g6547</name>
</gene>
<dbReference type="Proteomes" id="UP001458880">
    <property type="component" value="Unassembled WGS sequence"/>
</dbReference>
<comment type="caution">
    <text evidence="1">The sequence shown here is derived from an EMBL/GenBank/DDBJ whole genome shotgun (WGS) entry which is preliminary data.</text>
</comment>
<proteinExistence type="predicted"/>
<accession>A0AAW1MGX0</accession>